<evidence type="ECO:0000256" key="10">
    <source>
        <dbReference type="PIRNR" id="PIRNR005514"/>
    </source>
</evidence>
<evidence type="ECO:0000313" key="13">
    <source>
        <dbReference type="Proteomes" id="UP000299102"/>
    </source>
</evidence>
<evidence type="ECO:0000256" key="4">
    <source>
        <dbReference type="ARBA" id="ARBA00022547"/>
    </source>
</evidence>
<dbReference type="GO" id="GO:0015986">
    <property type="term" value="P:proton motive force-driven ATP synthesis"/>
    <property type="evidence" value="ECO:0007669"/>
    <property type="project" value="UniProtKB-UniRule"/>
</dbReference>
<gene>
    <name evidence="12" type="primary">ATPsynD</name>
    <name evidence="12" type="ORF">EVAR_96420_1</name>
</gene>
<feature type="region of interest" description="Disordered" evidence="11">
    <location>
        <begin position="146"/>
        <end position="177"/>
    </location>
</feature>
<dbReference type="OrthoDB" id="35799at2759"/>
<comment type="subcellular location">
    <subcellularLocation>
        <location evidence="1 10">Mitochondrion inner membrane</location>
    </subcellularLocation>
</comment>
<keyword evidence="5 10" id="KW-0375">Hydrogen ion transport</keyword>
<evidence type="ECO:0000256" key="7">
    <source>
        <dbReference type="ARBA" id="ARBA00023065"/>
    </source>
</evidence>
<evidence type="ECO:0000256" key="8">
    <source>
        <dbReference type="ARBA" id="ARBA00023128"/>
    </source>
</evidence>
<dbReference type="GO" id="GO:0045259">
    <property type="term" value="C:proton-transporting ATP synthase complex"/>
    <property type="evidence" value="ECO:0007669"/>
    <property type="project" value="UniProtKB-KW"/>
</dbReference>
<dbReference type="Gene3D" id="6.10.280.70">
    <property type="match status" value="1"/>
</dbReference>
<comment type="function">
    <text evidence="10">Mitochondrial membrane ATP synthase (F(1)F(0) ATP synthase or Complex V) produces ATP from ADP in the presence of a proton gradient across the membrane which is generated by electron transport complexes of the respiratory chain. F-type ATPases consist of two structural domains, F(1) - containing the extramembraneous catalytic core, and F(0) - containing the membrane proton channel, linked together by a central stalk and a peripheral stalk. During catalysis, ATP synthesis in the catalytic domain of F(1) is coupled via a rotary mechanism of the central stalk subunits to proton translocation.</text>
</comment>
<dbReference type="PANTHER" id="PTHR12700">
    <property type="entry name" value="ATP SYNTHASE SUBUNIT D, MITOCHONDRIAL"/>
    <property type="match status" value="1"/>
</dbReference>
<dbReference type="Pfam" id="PF05873">
    <property type="entry name" value="Mt_ATP-synt_D"/>
    <property type="match status" value="1"/>
</dbReference>
<dbReference type="InterPro" id="IPR036228">
    <property type="entry name" value="ATP_synth_F0_dsu_sf_mt"/>
</dbReference>
<evidence type="ECO:0000256" key="6">
    <source>
        <dbReference type="ARBA" id="ARBA00022792"/>
    </source>
</evidence>
<evidence type="ECO:0000256" key="9">
    <source>
        <dbReference type="ARBA" id="ARBA00023136"/>
    </source>
</evidence>
<keyword evidence="8 10" id="KW-0496">Mitochondrion</keyword>
<protein>
    <recommendedName>
        <fullName evidence="10">ATP synthase subunit d, mitochondrial</fullName>
    </recommendedName>
</protein>
<dbReference type="SUPFAM" id="SSF161065">
    <property type="entry name" value="ATP synthase D chain-like"/>
    <property type="match status" value="1"/>
</dbReference>
<dbReference type="EMBL" id="BGZK01000522">
    <property type="protein sequence ID" value="GBP48381.1"/>
    <property type="molecule type" value="Genomic_DNA"/>
</dbReference>
<sequence length="177" mass="20442">MANRFKKPSINWPEMARRVPPDQKGKFISFKAKSETYLRKVMAHPEVPPKIDWDGYRKVMPVAGLVEKFQKSYESFTVPYPKDTLSDKVDQQWTELQGKIKEFVAASNENIKEAEAQLAVVRSLPPFESMTMEIYRDLYPEQALDPVNRPTFWPHAPEDQLGYEDREQKAAQKGGGH</sequence>
<comment type="caution">
    <text evidence="12">The sequence shown here is derived from an EMBL/GenBank/DDBJ whole genome shotgun (WGS) entry which is preliminary data.</text>
</comment>
<accession>A0A4C1WBE1</accession>
<dbReference type="InterPro" id="IPR008689">
    <property type="entry name" value="ATP_synth_F0_dsu_mt"/>
</dbReference>
<keyword evidence="3 10" id="KW-0813">Transport</keyword>
<evidence type="ECO:0000256" key="2">
    <source>
        <dbReference type="ARBA" id="ARBA00006842"/>
    </source>
</evidence>
<evidence type="ECO:0000256" key="3">
    <source>
        <dbReference type="ARBA" id="ARBA00022448"/>
    </source>
</evidence>
<proteinExistence type="inferred from homology"/>
<dbReference type="AlphaFoldDB" id="A0A4C1WBE1"/>
<dbReference type="GO" id="GO:0005743">
    <property type="term" value="C:mitochondrial inner membrane"/>
    <property type="evidence" value="ECO:0007669"/>
    <property type="project" value="UniProtKB-SubCell"/>
</dbReference>
<keyword evidence="4" id="KW-0138">CF(0)</keyword>
<name>A0A4C1WBE1_EUMVA</name>
<dbReference type="Proteomes" id="UP000299102">
    <property type="component" value="Unassembled WGS sequence"/>
</dbReference>
<dbReference type="STRING" id="151549.A0A4C1WBE1"/>
<evidence type="ECO:0000256" key="5">
    <source>
        <dbReference type="ARBA" id="ARBA00022781"/>
    </source>
</evidence>
<dbReference type="PIRSF" id="PIRSF005514">
    <property type="entry name" value="ATPase_F0_D_mt"/>
    <property type="match status" value="1"/>
</dbReference>
<dbReference type="GO" id="GO:0015078">
    <property type="term" value="F:proton transmembrane transporter activity"/>
    <property type="evidence" value="ECO:0007669"/>
    <property type="project" value="InterPro"/>
</dbReference>
<comment type="similarity">
    <text evidence="2 10">Belongs to the ATPase d subunit family.</text>
</comment>
<organism evidence="12 13">
    <name type="scientific">Eumeta variegata</name>
    <name type="common">Bagworm moth</name>
    <name type="synonym">Eumeta japonica</name>
    <dbReference type="NCBI Taxonomy" id="151549"/>
    <lineage>
        <taxon>Eukaryota</taxon>
        <taxon>Metazoa</taxon>
        <taxon>Ecdysozoa</taxon>
        <taxon>Arthropoda</taxon>
        <taxon>Hexapoda</taxon>
        <taxon>Insecta</taxon>
        <taxon>Pterygota</taxon>
        <taxon>Neoptera</taxon>
        <taxon>Endopterygota</taxon>
        <taxon>Lepidoptera</taxon>
        <taxon>Glossata</taxon>
        <taxon>Ditrysia</taxon>
        <taxon>Tineoidea</taxon>
        <taxon>Psychidae</taxon>
        <taxon>Oiketicinae</taxon>
        <taxon>Eumeta</taxon>
    </lineage>
</organism>
<reference evidence="12 13" key="1">
    <citation type="journal article" date="2019" name="Commun. Biol.">
        <title>The bagworm genome reveals a unique fibroin gene that provides high tensile strength.</title>
        <authorList>
            <person name="Kono N."/>
            <person name="Nakamura H."/>
            <person name="Ohtoshi R."/>
            <person name="Tomita M."/>
            <person name="Numata K."/>
            <person name="Arakawa K."/>
        </authorList>
    </citation>
    <scope>NUCLEOTIDE SEQUENCE [LARGE SCALE GENOMIC DNA]</scope>
</reference>
<keyword evidence="13" id="KW-1185">Reference proteome</keyword>
<keyword evidence="9 10" id="KW-0472">Membrane</keyword>
<keyword evidence="6 10" id="KW-0999">Mitochondrion inner membrane</keyword>
<evidence type="ECO:0000313" key="12">
    <source>
        <dbReference type="EMBL" id="GBP48381.1"/>
    </source>
</evidence>
<evidence type="ECO:0000256" key="1">
    <source>
        <dbReference type="ARBA" id="ARBA00004273"/>
    </source>
</evidence>
<keyword evidence="7 10" id="KW-0406">Ion transport</keyword>
<evidence type="ECO:0000256" key="11">
    <source>
        <dbReference type="SAM" id="MobiDB-lite"/>
    </source>
</evidence>